<name>A0A1V1NSR3_9BACT</name>
<comment type="caution">
    <text evidence="1">The sequence shown here is derived from an EMBL/GenBank/DDBJ whole genome shotgun (WGS) entry which is preliminary data.</text>
</comment>
<evidence type="ECO:0000313" key="1">
    <source>
        <dbReference type="EMBL" id="ETR65642.1"/>
    </source>
</evidence>
<proteinExistence type="predicted"/>
<reference evidence="2" key="1">
    <citation type="submission" date="2012-11" db="EMBL/GenBank/DDBJ databases">
        <authorList>
            <person name="Lucero-Rivera Y.E."/>
            <person name="Tovar-Ramirez D."/>
        </authorList>
    </citation>
    <scope>NUCLEOTIDE SEQUENCE [LARGE SCALE GENOMIC DNA]</scope>
    <source>
        <strain evidence="2">Araruama</strain>
    </source>
</reference>
<dbReference type="AlphaFoldDB" id="A0A1V1NSR3"/>
<accession>A0A1V1NSR3</accession>
<dbReference type="Proteomes" id="UP000189670">
    <property type="component" value="Unassembled WGS sequence"/>
</dbReference>
<sequence>MGNRRFCFKNGSRSAYISCDQGRTDKYEKRSAQSDLIFNMDLTHWTEPILSFYWRADIYSNNGFGEVYVRDIDQRPYRISGEKEFSSSTTWRESRLPLSDFSGRPVDIIFHWENIETSYDEYVNTGFCIDDVALYGRYSEKPVIEKPVFSSYQGDSVINVNQSFSYTITTWSAENKGITITAQDLP</sequence>
<dbReference type="EMBL" id="ATBP01002626">
    <property type="protein sequence ID" value="ETR65642.1"/>
    <property type="molecule type" value="Genomic_DNA"/>
</dbReference>
<feature type="non-terminal residue" evidence="1">
    <location>
        <position position="186"/>
    </location>
</feature>
<protein>
    <submittedName>
        <fullName evidence="1">Uncharacterized protein</fullName>
    </submittedName>
</protein>
<evidence type="ECO:0000313" key="2">
    <source>
        <dbReference type="Proteomes" id="UP000189670"/>
    </source>
</evidence>
<organism evidence="1 2">
    <name type="scientific">Candidatus Magnetoglobus multicellularis str. Araruama</name>
    <dbReference type="NCBI Taxonomy" id="890399"/>
    <lineage>
        <taxon>Bacteria</taxon>
        <taxon>Pseudomonadati</taxon>
        <taxon>Thermodesulfobacteriota</taxon>
        <taxon>Desulfobacteria</taxon>
        <taxon>Desulfobacterales</taxon>
        <taxon>Desulfobacteraceae</taxon>
        <taxon>Candidatus Magnetoglobus</taxon>
    </lineage>
</organism>
<gene>
    <name evidence="1" type="ORF">OMM_13933</name>
</gene>